<evidence type="ECO:0000313" key="1">
    <source>
        <dbReference type="EMBL" id="KAJ6642211.1"/>
    </source>
</evidence>
<dbReference type="AlphaFoldDB" id="A0A9Q0N2J6"/>
<evidence type="ECO:0000313" key="2">
    <source>
        <dbReference type="Proteomes" id="UP001151699"/>
    </source>
</evidence>
<dbReference type="OrthoDB" id="3437960at2759"/>
<accession>A0A9Q0N2J6</accession>
<sequence length="103" mass="12348">MADNLLSELSSNDWFETNDPYGYEVKPNSTNWLYEPDDNRKFVCTCGRTYKSKGSLTDHKRWECGKPPTFACKFCDYRAKRKKHLRRHVICVHKKEFIEQDYM</sequence>
<keyword evidence="2" id="KW-1185">Reference proteome</keyword>
<proteinExistence type="predicted"/>
<dbReference type="Gene3D" id="3.30.160.60">
    <property type="entry name" value="Classic Zinc Finger"/>
    <property type="match status" value="1"/>
</dbReference>
<organism evidence="1 2">
    <name type="scientific">Pseudolycoriella hygida</name>
    <dbReference type="NCBI Taxonomy" id="35572"/>
    <lineage>
        <taxon>Eukaryota</taxon>
        <taxon>Metazoa</taxon>
        <taxon>Ecdysozoa</taxon>
        <taxon>Arthropoda</taxon>
        <taxon>Hexapoda</taxon>
        <taxon>Insecta</taxon>
        <taxon>Pterygota</taxon>
        <taxon>Neoptera</taxon>
        <taxon>Endopterygota</taxon>
        <taxon>Diptera</taxon>
        <taxon>Nematocera</taxon>
        <taxon>Sciaroidea</taxon>
        <taxon>Sciaridae</taxon>
        <taxon>Pseudolycoriella</taxon>
    </lineage>
</organism>
<dbReference type="Proteomes" id="UP001151699">
    <property type="component" value="Chromosome B"/>
</dbReference>
<gene>
    <name evidence="1" type="primary">lola_5</name>
    <name evidence="1" type="ORF">Bhyg_07158</name>
</gene>
<name>A0A9Q0N2J6_9DIPT</name>
<dbReference type="InterPro" id="IPR036236">
    <property type="entry name" value="Znf_C2H2_sf"/>
</dbReference>
<dbReference type="EMBL" id="WJQU01000002">
    <property type="protein sequence ID" value="KAJ6642211.1"/>
    <property type="molecule type" value="Genomic_DNA"/>
</dbReference>
<reference evidence="1" key="1">
    <citation type="submission" date="2022-07" db="EMBL/GenBank/DDBJ databases">
        <authorList>
            <person name="Trinca V."/>
            <person name="Uliana J.V.C."/>
            <person name="Torres T.T."/>
            <person name="Ward R.J."/>
            <person name="Monesi N."/>
        </authorList>
    </citation>
    <scope>NUCLEOTIDE SEQUENCE</scope>
    <source>
        <strain evidence="1">HSMRA1968</strain>
        <tissue evidence="1">Whole embryos</tissue>
    </source>
</reference>
<dbReference type="SUPFAM" id="SSF57667">
    <property type="entry name" value="beta-beta-alpha zinc fingers"/>
    <property type="match status" value="1"/>
</dbReference>
<protein>
    <submittedName>
        <fullName evidence="1">Longitudinals lacking protein, isoforms A/B/D/L</fullName>
    </submittedName>
</protein>
<comment type="caution">
    <text evidence="1">The sequence shown here is derived from an EMBL/GenBank/DDBJ whole genome shotgun (WGS) entry which is preliminary data.</text>
</comment>